<accession>A0A5J4YIT9</accession>
<evidence type="ECO:0000259" key="1">
    <source>
        <dbReference type="PROSITE" id="PS50280"/>
    </source>
</evidence>
<dbReference type="PROSITE" id="PS50280">
    <property type="entry name" value="SET"/>
    <property type="match status" value="1"/>
</dbReference>
<keyword evidence="2" id="KW-0808">Transferase</keyword>
<dbReference type="Proteomes" id="UP000324585">
    <property type="component" value="Unassembled WGS sequence"/>
</dbReference>
<comment type="caution">
    <text evidence="2">The sequence shown here is derived from an EMBL/GenBank/DDBJ whole genome shotgun (WGS) entry which is preliminary data.</text>
</comment>
<dbReference type="AlphaFoldDB" id="A0A5J4YIT9"/>
<dbReference type="Pfam" id="PF00856">
    <property type="entry name" value="SET"/>
    <property type="match status" value="1"/>
</dbReference>
<dbReference type="SUPFAM" id="SSF82199">
    <property type="entry name" value="SET domain"/>
    <property type="match status" value="1"/>
</dbReference>
<protein>
    <submittedName>
        <fullName evidence="2">Histone-lysine N-methyltransferase ATX4</fullName>
    </submittedName>
</protein>
<keyword evidence="2" id="KW-0489">Methyltransferase</keyword>
<dbReference type="GO" id="GO:0032259">
    <property type="term" value="P:methylation"/>
    <property type="evidence" value="ECO:0007669"/>
    <property type="project" value="UniProtKB-KW"/>
</dbReference>
<gene>
    <name evidence="2" type="ORF">FVE85_4381</name>
</gene>
<dbReference type="InterPro" id="IPR001214">
    <property type="entry name" value="SET_dom"/>
</dbReference>
<dbReference type="InterPro" id="IPR046341">
    <property type="entry name" value="SET_dom_sf"/>
</dbReference>
<evidence type="ECO:0000313" key="3">
    <source>
        <dbReference type="Proteomes" id="UP000324585"/>
    </source>
</evidence>
<dbReference type="EMBL" id="VRMN01000019">
    <property type="protein sequence ID" value="KAA8490750.1"/>
    <property type="molecule type" value="Genomic_DNA"/>
</dbReference>
<proteinExistence type="predicted"/>
<reference evidence="3" key="1">
    <citation type="journal article" date="2019" name="Nat. Commun.">
        <title>Expansion of phycobilisome linker gene families in mesophilic red algae.</title>
        <authorList>
            <person name="Lee J."/>
            <person name="Kim D."/>
            <person name="Bhattacharya D."/>
            <person name="Yoon H.S."/>
        </authorList>
    </citation>
    <scope>NUCLEOTIDE SEQUENCE [LARGE SCALE GENOMIC DNA]</scope>
    <source>
        <strain evidence="3">CCMP 1328</strain>
    </source>
</reference>
<evidence type="ECO:0000313" key="2">
    <source>
        <dbReference type="EMBL" id="KAA8490750.1"/>
    </source>
</evidence>
<name>A0A5J4YIT9_PORPP</name>
<dbReference type="OrthoDB" id="6141102at2759"/>
<organism evidence="2 3">
    <name type="scientific">Porphyridium purpureum</name>
    <name type="common">Red alga</name>
    <name type="synonym">Porphyridium cruentum</name>
    <dbReference type="NCBI Taxonomy" id="35688"/>
    <lineage>
        <taxon>Eukaryota</taxon>
        <taxon>Rhodophyta</taxon>
        <taxon>Bangiophyceae</taxon>
        <taxon>Porphyridiales</taxon>
        <taxon>Porphyridiaceae</taxon>
        <taxon>Porphyridium</taxon>
    </lineage>
</organism>
<feature type="domain" description="SET" evidence="1">
    <location>
        <begin position="15"/>
        <end position="123"/>
    </location>
</feature>
<dbReference type="Gene3D" id="2.170.270.10">
    <property type="entry name" value="SET domain"/>
    <property type="match status" value="1"/>
</dbReference>
<dbReference type="GO" id="GO:0008168">
    <property type="term" value="F:methyltransferase activity"/>
    <property type="evidence" value="ECO:0007669"/>
    <property type="project" value="UniProtKB-KW"/>
</dbReference>
<sequence>MNIDTGPGTNHFGQENIGKSPTQAYRRLYWGKCIGEYPGERLTRDAANRQGDHVYLFDIDGDVIDDRPGSGFADENQLRFLSNRCQRPNVYAESIFLSETRASIFFFAAHNIEAGEELTLTYGGNDLLPNCVCQDCRPI</sequence>
<dbReference type="SMART" id="SM00317">
    <property type="entry name" value="SET"/>
    <property type="match status" value="1"/>
</dbReference>
<keyword evidence="3" id="KW-1185">Reference proteome</keyword>